<keyword evidence="2" id="KW-1185">Reference proteome</keyword>
<comment type="caution">
    <text evidence="1">The sequence shown here is derived from an EMBL/GenBank/DDBJ whole genome shotgun (WGS) entry which is preliminary data.</text>
</comment>
<sequence length="122" mass="13276">MVTLMPSPPTDRQIPDFIVEPERLLKLSRAAYPVEAILHVAYELASEAVIWLAPASEASDASVHLIAFAARPDGLGAPIDDRLSARFLDKLTDQTLRVVLRDSTAPIRNAVFDAAMAAVRAR</sequence>
<evidence type="ECO:0000313" key="1">
    <source>
        <dbReference type="EMBL" id="MEN2986887.1"/>
    </source>
</evidence>
<name>A0ABU9YDM0_9PROT</name>
<evidence type="ECO:0000313" key="2">
    <source>
        <dbReference type="Proteomes" id="UP001413721"/>
    </source>
</evidence>
<organism evidence="1 2">
    <name type="scientific">Tistrella arctica</name>
    <dbReference type="NCBI Taxonomy" id="3133430"/>
    <lineage>
        <taxon>Bacteria</taxon>
        <taxon>Pseudomonadati</taxon>
        <taxon>Pseudomonadota</taxon>
        <taxon>Alphaproteobacteria</taxon>
        <taxon>Geminicoccales</taxon>
        <taxon>Geminicoccaceae</taxon>
        <taxon>Tistrella</taxon>
    </lineage>
</organism>
<accession>A0ABU9YDM0</accession>
<evidence type="ECO:0008006" key="3">
    <source>
        <dbReference type="Google" id="ProtNLM"/>
    </source>
</evidence>
<dbReference type="EMBL" id="JBBKTW010000001">
    <property type="protein sequence ID" value="MEN2986887.1"/>
    <property type="molecule type" value="Genomic_DNA"/>
</dbReference>
<reference evidence="1 2" key="1">
    <citation type="submission" date="2024-03" db="EMBL/GenBank/DDBJ databases">
        <title>High-quality draft genome sequencing of Tistrella sp. BH-R2-4.</title>
        <authorList>
            <person name="Dong C."/>
        </authorList>
    </citation>
    <scope>NUCLEOTIDE SEQUENCE [LARGE SCALE GENOMIC DNA]</scope>
    <source>
        <strain evidence="1 2">BH-R2-4</strain>
    </source>
</reference>
<dbReference type="RefSeq" id="WP_345930974.1">
    <property type="nucleotide sequence ID" value="NZ_JBBKTV010000001.1"/>
</dbReference>
<gene>
    <name evidence="1" type="ORF">WG926_01130</name>
</gene>
<dbReference type="Proteomes" id="UP001413721">
    <property type="component" value="Unassembled WGS sequence"/>
</dbReference>
<proteinExistence type="predicted"/>
<protein>
    <recommendedName>
        <fullName evidence="3">His-Xaa-Ser system protein HxsD</fullName>
    </recommendedName>
</protein>